<keyword evidence="3" id="KW-1185">Reference proteome</keyword>
<sequence length="128" mass="15156">MKTGLSNYSKNDSNKYVREKADNLLDSLKTLKDKKKIAELRSEQEERLADIECSMIKTAIFSDELSSILKLTEDENKSEEEFEFEESDYEKLDYEESDISVAETQSCNTDKKKKMNYRLPSCHFERWW</sequence>
<comment type="caution">
    <text evidence="2">The sequence shown here is derived from an EMBL/GenBank/DDBJ whole genome shotgun (WGS) entry which is preliminary data.</text>
</comment>
<name>A0A2Z6QVD5_9GLOM</name>
<gene>
    <name evidence="2" type="ORF">RclHR1_22540001</name>
</gene>
<evidence type="ECO:0000313" key="3">
    <source>
        <dbReference type="Proteomes" id="UP000247702"/>
    </source>
</evidence>
<organism evidence="2 3">
    <name type="scientific">Rhizophagus clarus</name>
    <dbReference type="NCBI Taxonomy" id="94130"/>
    <lineage>
        <taxon>Eukaryota</taxon>
        <taxon>Fungi</taxon>
        <taxon>Fungi incertae sedis</taxon>
        <taxon>Mucoromycota</taxon>
        <taxon>Glomeromycotina</taxon>
        <taxon>Glomeromycetes</taxon>
        <taxon>Glomerales</taxon>
        <taxon>Glomeraceae</taxon>
        <taxon>Rhizophagus</taxon>
    </lineage>
</organism>
<protein>
    <submittedName>
        <fullName evidence="2">Uncharacterized protein</fullName>
    </submittedName>
</protein>
<dbReference type="AlphaFoldDB" id="A0A2Z6QVD5"/>
<proteinExistence type="predicted"/>
<dbReference type="EMBL" id="BEXD01001396">
    <property type="protein sequence ID" value="GBB93920.1"/>
    <property type="molecule type" value="Genomic_DNA"/>
</dbReference>
<dbReference type="Proteomes" id="UP000247702">
    <property type="component" value="Unassembled WGS sequence"/>
</dbReference>
<evidence type="ECO:0000313" key="2">
    <source>
        <dbReference type="EMBL" id="GBB93920.1"/>
    </source>
</evidence>
<reference evidence="2 3" key="1">
    <citation type="submission" date="2017-11" db="EMBL/GenBank/DDBJ databases">
        <title>The genome of Rhizophagus clarus HR1 reveals common genetic basis of auxotrophy among arbuscular mycorrhizal fungi.</title>
        <authorList>
            <person name="Kobayashi Y."/>
        </authorList>
    </citation>
    <scope>NUCLEOTIDE SEQUENCE [LARGE SCALE GENOMIC DNA]</scope>
    <source>
        <strain evidence="2 3">HR1</strain>
    </source>
</reference>
<keyword evidence="1" id="KW-0175">Coiled coil</keyword>
<evidence type="ECO:0000256" key="1">
    <source>
        <dbReference type="SAM" id="Coils"/>
    </source>
</evidence>
<feature type="coiled-coil region" evidence="1">
    <location>
        <begin position="21"/>
        <end position="48"/>
    </location>
</feature>
<accession>A0A2Z6QVD5</accession>